<organism evidence="2 3">
    <name type="scientific">Macrococcus equipercicus</name>
    <dbReference type="NCBI Taxonomy" id="69967"/>
    <lineage>
        <taxon>Bacteria</taxon>
        <taxon>Bacillati</taxon>
        <taxon>Bacillota</taxon>
        <taxon>Bacilli</taxon>
        <taxon>Bacillales</taxon>
        <taxon>Staphylococcaceae</taxon>
        <taxon>Macrococcus</taxon>
    </lineage>
</organism>
<accession>A0A9Q9F1M8</accession>
<feature type="transmembrane region" description="Helical" evidence="1">
    <location>
        <begin position="295"/>
        <end position="314"/>
    </location>
</feature>
<keyword evidence="1" id="KW-0812">Transmembrane</keyword>
<evidence type="ECO:0000256" key="1">
    <source>
        <dbReference type="SAM" id="Phobius"/>
    </source>
</evidence>
<evidence type="ECO:0000313" key="2">
    <source>
        <dbReference type="EMBL" id="UTH14112.1"/>
    </source>
</evidence>
<dbReference type="Proteomes" id="UP001057381">
    <property type="component" value="Chromosome"/>
</dbReference>
<dbReference type="KEGG" id="mequ:KFV11_01700"/>
<evidence type="ECO:0000313" key="3">
    <source>
        <dbReference type="Proteomes" id="UP001057381"/>
    </source>
</evidence>
<protein>
    <submittedName>
        <fullName evidence="2">DMT family transporter</fullName>
    </submittedName>
</protein>
<proteinExistence type="predicted"/>
<dbReference type="PANTHER" id="PTHR34821">
    <property type="entry name" value="INNER MEMBRANE PROTEIN YDCZ"/>
    <property type="match status" value="1"/>
</dbReference>
<dbReference type="Pfam" id="PF04657">
    <property type="entry name" value="DMT_YdcZ"/>
    <property type="match status" value="2"/>
</dbReference>
<reference evidence="2" key="1">
    <citation type="submission" date="2021-04" db="EMBL/GenBank/DDBJ databases">
        <title>Complete Genome Sequences of Macrococcus spp. from dog and cattle.</title>
        <authorList>
            <person name="Schwendener S."/>
            <person name="Perreten V."/>
        </authorList>
    </citation>
    <scope>NUCLEOTIDE SEQUENCE</scope>
    <source>
        <strain evidence="2">Epi0143-OL</strain>
    </source>
</reference>
<name>A0A9Q9F1M8_9STAP</name>
<feature type="transmembrane region" description="Helical" evidence="1">
    <location>
        <begin position="74"/>
        <end position="94"/>
    </location>
</feature>
<feature type="transmembrane region" description="Helical" evidence="1">
    <location>
        <begin position="266"/>
        <end position="283"/>
    </location>
</feature>
<dbReference type="GO" id="GO:0005886">
    <property type="term" value="C:plasma membrane"/>
    <property type="evidence" value="ECO:0007669"/>
    <property type="project" value="TreeGrafter"/>
</dbReference>
<feature type="transmembrane region" description="Helical" evidence="1">
    <location>
        <begin position="6"/>
        <end position="25"/>
    </location>
</feature>
<feature type="transmembrane region" description="Helical" evidence="1">
    <location>
        <begin position="103"/>
        <end position="126"/>
    </location>
</feature>
<feature type="transmembrane region" description="Helical" evidence="1">
    <location>
        <begin position="32"/>
        <end position="54"/>
    </location>
</feature>
<sequence>MEWFIVFFLLFALLIGIGVPVQTAVNSRLRSYVLSPFVASLISFTVGMTFLGIATLLTKGTLLFPASLVTEEPAWLWIGGLLGVIGLTGNILLFPKLGGVQTVLLPIMGQIIASMLIDTFGLFNSLQQPFTVMRGVGVLILVVGLICIVVLPDVLNRRKRGMPAETQGSKLPFQLFGILAGMMMATQAPINGHLGSVLHSPIHAAFISFTVGMIILLLIVTLGLRKLPNVKLAFGQGRPWWILTGGLIGSIFVLGMATLVPIVGTGLVVIVGLFGQILCSMMIDQFGLLGAKKTSVTGIQLLGILLMIIGVILIEVF</sequence>
<dbReference type="PANTHER" id="PTHR34821:SF2">
    <property type="entry name" value="INNER MEMBRANE PROTEIN YDCZ"/>
    <property type="match status" value="1"/>
</dbReference>
<feature type="transmembrane region" description="Helical" evidence="1">
    <location>
        <begin position="202"/>
        <end position="224"/>
    </location>
</feature>
<dbReference type="AlphaFoldDB" id="A0A9Q9F1M8"/>
<keyword evidence="1" id="KW-0472">Membrane</keyword>
<gene>
    <name evidence="2" type="ORF">KFV11_01700</name>
</gene>
<dbReference type="InterPro" id="IPR006750">
    <property type="entry name" value="YdcZ"/>
</dbReference>
<feature type="transmembrane region" description="Helical" evidence="1">
    <location>
        <begin position="240"/>
        <end position="260"/>
    </location>
</feature>
<keyword evidence="1" id="KW-1133">Transmembrane helix</keyword>
<dbReference type="EMBL" id="CP073809">
    <property type="protein sequence ID" value="UTH14112.1"/>
    <property type="molecule type" value="Genomic_DNA"/>
</dbReference>
<feature type="transmembrane region" description="Helical" evidence="1">
    <location>
        <begin position="132"/>
        <end position="151"/>
    </location>
</feature>
<feature type="transmembrane region" description="Helical" evidence="1">
    <location>
        <begin position="171"/>
        <end position="190"/>
    </location>
</feature>